<protein>
    <submittedName>
        <fullName evidence="2">Uncharacterized protein</fullName>
    </submittedName>
</protein>
<comment type="caution">
    <text evidence="2">The sequence shown here is derived from an EMBL/GenBank/DDBJ whole genome shotgun (WGS) entry which is preliminary data.</text>
</comment>
<dbReference type="InParanoid" id="A0A218ZC97"/>
<dbReference type="Proteomes" id="UP000242519">
    <property type="component" value="Unassembled WGS sequence"/>
</dbReference>
<proteinExistence type="predicted"/>
<reference evidence="2 3" key="1">
    <citation type="submission" date="2017-04" db="EMBL/GenBank/DDBJ databases">
        <title>Draft genome sequence of Marssonina coronaria NL1: causal agent of apple blotch.</title>
        <authorList>
            <person name="Cheng Q."/>
        </authorList>
    </citation>
    <scope>NUCLEOTIDE SEQUENCE [LARGE SCALE GENOMIC DNA]</scope>
    <source>
        <strain evidence="2 3">NL1</strain>
    </source>
</reference>
<dbReference type="EMBL" id="MZNU01000078">
    <property type="protein sequence ID" value="OWP05143.1"/>
    <property type="molecule type" value="Genomic_DNA"/>
</dbReference>
<name>A0A218ZC97_9HELO</name>
<sequence length="140" mass="14269">MSEYLRLVRRWRAATGSGLSGPSSPALASPGRLAGAEGGGWIGGMAFDGTGRGSPPVPGTGIGVGSALDAHPVGPSPRGGEGNKRVNTALAGRRTTTRLGVGPDERQRHEFELDARPEPRRQGNTSRVSDGEGELGSGEG</sequence>
<evidence type="ECO:0000313" key="2">
    <source>
        <dbReference type="EMBL" id="OWP05143.1"/>
    </source>
</evidence>
<evidence type="ECO:0000313" key="3">
    <source>
        <dbReference type="Proteomes" id="UP000242519"/>
    </source>
</evidence>
<keyword evidence="3" id="KW-1185">Reference proteome</keyword>
<feature type="region of interest" description="Disordered" evidence="1">
    <location>
        <begin position="45"/>
        <end position="140"/>
    </location>
</feature>
<accession>A0A218ZC97</accession>
<dbReference type="AlphaFoldDB" id="A0A218ZC97"/>
<organism evidence="2 3">
    <name type="scientific">Diplocarpon coronariae</name>
    <dbReference type="NCBI Taxonomy" id="2795749"/>
    <lineage>
        <taxon>Eukaryota</taxon>
        <taxon>Fungi</taxon>
        <taxon>Dikarya</taxon>
        <taxon>Ascomycota</taxon>
        <taxon>Pezizomycotina</taxon>
        <taxon>Leotiomycetes</taxon>
        <taxon>Helotiales</taxon>
        <taxon>Drepanopezizaceae</taxon>
        <taxon>Diplocarpon</taxon>
    </lineage>
</organism>
<feature type="compositionally biased region" description="Low complexity" evidence="1">
    <location>
        <begin position="88"/>
        <end position="100"/>
    </location>
</feature>
<evidence type="ECO:0000256" key="1">
    <source>
        <dbReference type="SAM" id="MobiDB-lite"/>
    </source>
</evidence>
<gene>
    <name evidence="2" type="ORF">B2J93_5661</name>
</gene>
<feature type="compositionally biased region" description="Basic and acidic residues" evidence="1">
    <location>
        <begin position="103"/>
        <end position="121"/>
    </location>
</feature>